<evidence type="ECO:0000313" key="2">
    <source>
        <dbReference type="Proteomes" id="UP000015105"/>
    </source>
</evidence>
<dbReference type="EnsemblPlants" id="AET5Gv20690000.13">
    <property type="protein sequence ID" value="AET5Gv20690000.13"/>
    <property type="gene ID" value="AET5Gv20690000"/>
</dbReference>
<sequence length="106" mass="11456">MSPSPENIKYITLIPPLLGPLVIVVLHNRVQSTPTQSLDSGPTNQQAATPLPTMGLTCSVFLFLAHFATAACHAGTVARHDKQYICCKLYQQFVDAGLPNDKTALH</sequence>
<keyword evidence="2" id="KW-1185">Reference proteome</keyword>
<name>A0A453LAM9_AEGTS</name>
<dbReference type="Gramene" id="AET5Gv20690000.12">
    <property type="protein sequence ID" value="AET5Gv20690000.12"/>
    <property type="gene ID" value="AET5Gv20690000"/>
</dbReference>
<reference evidence="1" key="4">
    <citation type="submission" date="2019-03" db="UniProtKB">
        <authorList>
            <consortium name="EnsemblPlants"/>
        </authorList>
    </citation>
    <scope>IDENTIFICATION</scope>
</reference>
<reference evidence="2" key="1">
    <citation type="journal article" date="2014" name="Science">
        <title>Ancient hybridizations among the ancestral genomes of bread wheat.</title>
        <authorList>
            <consortium name="International Wheat Genome Sequencing Consortium,"/>
            <person name="Marcussen T."/>
            <person name="Sandve S.R."/>
            <person name="Heier L."/>
            <person name="Spannagl M."/>
            <person name="Pfeifer M."/>
            <person name="Jakobsen K.S."/>
            <person name="Wulff B.B."/>
            <person name="Steuernagel B."/>
            <person name="Mayer K.F."/>
            <person name="Olsen O.A."/>
        </authorList>
    </citation>
    <scope>NUCLEOTIDE SEQUENCE [LARGE SCALE GENOMIC DNA]</scope>
    <source>
        <strain evidence="2">cv. AL8/78</strain>
    </source>
</reference>
<dbReference type="AlphaFoldDB" id="A0A453LAM9"/>
<organism evidence="1 2">
    <name type="scientific">Aegilops tauschii subsp. strangulata</name>
    <name type="common">Goatgrass</name>
    <dbReference type="NCBI Taxonomy" id="200361"/>
    <lineage>
        <taxon>Eukaryota</taxon>
        <taxon>Viridiplantae</taxon>
        <taxon>Streptophyta</taxon>
        <taxon>Embryophyta</taxon>
        <taxon>Tracheophyta</taxon>
        <taxon>Spermatophyta</taxon>
        <taxon>Magnoliopsida</taxon>
        <taxon>Liliopsida</taxon>
        <taxon>Poales</taxon>
        <taxon>Poaceae</taxon>
        <taxon>BOP clade</taxon>
        <taxon>Pooideae</taxon>
        <taxon>Triticodae</taxon>
        <taxon>Triticeae</taxon>
        <taxon>Triticinae</taxon>
        <taxon>Aegilops</taxon>
    </lineage>
</organism>
<evidence type="ECO:0000313" key="1">
    <source>
        <dbReference type="EnsemblPlants" id="AET5Gv20690000.12"/>
    </source>
</evidence>
<dbReference type="Proteomes" id="UP000015105">
    <property type="component" value="Chromosome 5D"/>
</dbReference>
<protein>
    <submittedName>
        <fullName evidence="1">Uncharacterized protein</fullName>
    </submittedName>
</protein>
<reference evidence="1" key="3">
    <citation type="journal article" date="2017" name="Nature">
        <title>Genome sequence of the progenitor of the wheat D genome Aegilops tauschii.</title>
        <authorList>
            <person name="Luo M.C."/>
            <person name="Gu Y.Q."/>
            <person name="Puiu D."/>
            <person name="Wang H."/>
            <person name="Twardziok S.O."/>
            <person name="Deal K.R."/>
            <person name="Huo N."/>
            <person name="Zhu T."/>
            <person name="Wang L."/>
            <person name="Wang Y."/>
            <person name="McGuire P.E."/>
            <person name="Liu S."/>
            <person name="Long H."/>
            <person name="Ramasamy R.K."/>
            <person name="Rodriguez J.C."/>
            <person name="Van S.L."/>
            <person name="Yuan L."/>
            <person name="Wang Z."/>
            <person name="Xia Z."/>
            <person name="Xiao L."/>
            <person name="Anderson O.D."/>
            <person name="Ouyang S."/>
            <person name="Liang Y."/>
            <person name="Zimin A.V."/>
            <person name="Pertea G."/>
            <person name="Qi P."/>
            <person name="Bennetzen J.L."/>
            <person name="Dai X."/>
            <person name="Dawson M.W."/>
            <person name="Muller H.G."/>
            <person name="Kugler K."/>
            <person name="Rivarola-Duarte L."/>
            <person name="Spannagl M."/>
            <person name="Mayer K.F.X."/>
            <person name="Lu F.H."/>
            <person name="Bevan M.W."/>
            <person name="Leroy P."/>
            <person name="Li P."/>
            <person name="You F.M."/>
            <person name="Sun Q."/>
            <person name="Liu Z."/>
            <person name="Lyons E."/>
            <person name="Wicker T."/>
            <person name="Salzberg S.L."/>
            <person name="Devos K.M."/>
            <person name="Dvorak J."/>
        </authorList>
    </citation>
    <scope>NUCLEOTIDE SEQUENCE [LARGE SCALE GENOMIC DNA]</scope>
    <source>
        <strain evidence="1">cv. AL8/78</strain>
    </source>
</reference>
<reference evidence="1" key="5">
    <citation type="journal article" date="2021" name="G3 (Bethesda)">
        <title>Aegilops tauschii genome assembly Aet v5.0 features greater sequence contiguity and improved annotation.</title>
        <authorList>
            <person name="Wang L."/>
            <person name="Zhu T."/>
            <person name="Rodriguez J.C."/>
            <person name="Deal K.R."/>
            <person name="Dubcovsky J."/>
            <person name="McGuire P.E."/>
            <person name="Lux T."/>
            <person name="Spannagl M."/>
            <person name="Mayer K.F.X."/>
            <person name="Baldrich P."/>
            <person name="Meyers B.C."/>
            <person name="Huo N."/>
            <person name="Gu Y.Q."/>
            <person name="Zhou H."/>
            <person name="Devos K.M."/>
            <person name="Bennetzen J.L."/>
            <person name="Unver T."/>
            <person name="Budak H."/>
            <person name="Gulick P.J."/>
            <person name="Galiba G."/>
            <person name="Kalapos B."/>
            <person name="Nelson D.R."/>
            <person name="Li P."/>
            <person name="You F.M."/>
            <person name="Luo M.C."/>
            <person name="Dvorak J."/>
        </authorList>
    </citation>
    <scope>NUCLEOTIDE SEQUENCE [LARGE SCALE GENOMIC DNA]</scope>
    <source>
        <strain evidence="1">cv. AL8/78</strain>
    </source>
</reference>
<reference evidence="2" key="2">
    <citation type="journal article" date="2017" name="Nat. Plants">
        <title>The Aegilops tauschii genome reveals multiple impacts of transposons.</title>
        <authorList>
            <person name="Zhao G."/>
            <person name="Zou C."/>
            <person name="Li K."/>
            <person name="Wang K."/>
            <person name="Li T."/>
            <person name="Gao L."/>
            <person name="Zhang X."/>
            <person name="Wang H."/>
            <person name="Yang Z."/>
            <person name="Liu X."/>
            <person name="Jiang W."/>
            <person name="Mao L."/>
            <person name="Kong X."/>
            <person name="Jiao Y."/>
            <person name="Jia J."/>
        </authorList>
    </citation>
    <scope>NUCLEOTIDE SEQUENCE [LARGE SCALE GENOMIC DNA]</scope>
    <source>
        <strain evidence="2">cv. AL8/78</strain>
    </source>
</reference>
<accession>A0A453LAM9</accession>
<dbReference type="EnsemblPlants" id="AET5Gv20690000.12">
    <property type="protein sequence ID" value="AET5Gv20690000.12"/>
    <property type="gene ID" value="AET5Gv20690000"/>
</dbReference>
<dbReference type="Gramene" id="AET5Gv20690000.13">
    <property type="protein sequence ID" value="AET5Gv20690000.13"/>
    <property type="gene ID" value="AET5Gv20690000"/>
</dbReference>
<proteinExistence type="predicted"/>